<keyword evidence="1" id="KW-0472">Membrane</keyword>
<evidence type="ECO:0000256" key="1">
    <source>
        <dbReference type="SAM" id="Phobius"/>
    </source>
</evidence>
<evidence type="ECO:0000313" key="3">
    <source>
        <dbReference type="Proteomes" id="UP001359559"/>
    </source>
</evidence>
<keyword evidence="1" id="KW-1133">Transmembrane helix</keyword>
<keyword evidence="1" id="KW-0812">Transmembrane</keyword>
<dbReference type="EMBL" id="JAYKXN010000001">
    <property type="protein sequence ID" value="KAK7318095.1"/>
    <property type="molecule type" value="Genomic_DNA"/>
</dbReference>
<organism evidence="2 3">
    <name type="scientific">Clitoria ternatea</name>
    <name type="common">Butterfly pea</name>
    <dbReference type="NCBI Taxonomy" id="43366"/>
    <lineage>
        <taxon>Eukaryota</taxon>
        <taxon>Viridiplantae</taxon>
        <taxon>Streptophyta</taxon>
        <taxon>Embryophyta</taxon>
        <taxon>Tracheophyta</taxon>
        <taxon>Spermatophyta</taxon>
        <taxon>Magnoliopsida</taxon>
        <taxon>eudicotyledons</taxon>
        <taxon>Gunneridae</taxon>
        <taxon>Pentapetalae</taxon>
        <taxon>rosids</taxon>
        <taxon>fabids</taxon>
        <taxon>Fabales</taxon>
        <taxon>Fabaceae</taxon>
        <taxon>Papilionoideae</taxon>
        <taxon>50 kb inversion clade</taxon>
        <taxon>NPAAA clade</taxon>
        <taxon>indigoferoid/millettioid clade</taxon>
        <taxon>Phaseoleae</taxon>
        <taxon>Clitoria</taxon>
    </lineage>
</organism>
<protein>
    <submittedName>
        <fullName evidence="2">Uncharacterized protein</fullName>
    </submittedName>
</protein>
<proteinExistence type="predicted"/>
<gene>
    <name evidence="2" type="ORF">RJT34_02793</name>
</gene>
<comment type="caution">
    <text evidence="2">The sequence shown here is derived from an EMBL/GenBank/DDBJ whole genome shotgun (WGS) entry which is preliminary data.</text>
</comment>
<name>A0AAN9PZ77_CLITE</name>
<dbReference type="AlphaFoldDB" id="A0AAN9PZ77"/>
<accession>A0AAN9PZ77</accession>
<feature type="transmembrane region" description="Helical" evidence="1">
    <location>
        <begin position="15"/>
        <end position="38"/>
    </location>
</feature>
<reference evidence="2 3" key="1">
    <citation type="submission" date="2024-01" db="EMBL/GenBank/DDBJ databases">
        <title>The genomes of 5 underutilized Papilionoideae crops provide insights into root nodulation and disease resistance.</title>
        <authorList>
            <person name="Yuan L."/>
        </authorList>
    </citation>
    <scope>NUCLEOTIDE SEQUENCE [LARGE SCALE GENOMIC DNA]</scope>
    <source>
        <strain evidence="2">LY-2023</strain>
        <tissue evidence="2">Leaf</tissue>
    </source>
</reference>
<evidence type="ECO:0000313" key="2">
    <source>
        <dbReference type="EMBL" id="KAK7318095.1"/>
    </source>
</evidence>
<keyword evidence="3" id="KW-1185">Reference proteome</keyword>
<sequence length="137" mass="16284">MGISLMGTPLWMDSLFMILRPYIVVWIAVFDLFSIVGLEPRALESEIKKRTDDEPLQKLFMLVRSKLNLDLKNIKREQAKCWMQHPALIKTRLNLHFPDVLRLKQLRADYGLNILCPTYESLIKRMEQIVEWQQHYV</sequence>
<dbReference type="Proteomes" id="UP001359559">
    <property type="component" value="Unassembled WGS sequence"/>
</dbReference>